<keyword evidence="3" id="KW-1185">Reference proteome</keyword>
<name>A0ABT1L1R8_9ACTN</name>
<proteinExistence type="predicted"/>
<comment type="caution">
    <text evidence="2">The sequence shown here is derived from an EMBL/GenBank/DDBJ whole genome shotgun (WGS) entry which is preliminary data.</text>
</comment>
<dbReference type="Proteomes" id="UP001204524">
    <property type="component" value="Unassembled WGS sequence"/>
</dbReference>
<evidence type="ECO:0000256" key="1">
    <source>
        <dbReference type="SAM" id="MobiDB-lite"/>
    </source>
</evidence>
<evidence type="ECO:0000313" key="2">
    <source>
        <dbReference type="EMBL" id="MCP3423979.1"/>
    </source>
</evidence>
<feature type="region of interest" description="Disordered" evidence="1">
    <location>
        <begin position="78"/>
        <end position="114"/>
    </location>
</feature>
<protein>
    <submittedName>
        <fullName evidence="2">Uncharacterized protein</fullName>
    </submittedName>
</protein>
<evidence type="ECO:0000313" key="3">
    <source>
        <dbReference type="Proteomes" id="UP001204524"/>
    </source>
</evidence>
<accession>A0ABT1L1R8</accession>
<sequence length="114" mass="12007">MTRISSTMLSVGTLLRRAEDTGAAVSVLVEGSWLRGRVIGCDGLGVVLDDGDAQSLVRLDAVSAVRFQRAEVEDADLADVRPQGAAERGPIEAGPVTVPQPARGSQHSLTSRPW</sequence>
<gene>
    <name evidence="2" type="ORF">NCI01_19400</name>
</gene>
<reference evidence="2 3" key="1">
    <citation type="submission" date="2022-06" db="EMBL/GenBank/DDBJ databases">
        <authorList>
            <person name="So Y."/>
        </authorList>
    </citation>
    <scope>NUCLEOTIDE SEQUENCE [LARGE SCALE GENOMIC DNA]</scope>
    <source>
        <strain evidence="2 3">STR3</strain>
    </source>
</reference>
<dbReference type="EMBL" id="JANARS010000010">
    <property type="protein sequence ID" value="MCP3423979.1"/>
    <property type="molecule type" value="Genomic_DNA"/>
</dbReference>
<dbReference type="RefSeq" id="WP_254183139.1">
    <property type="nucleotide sequence ID" value="NZ_JANARS010000010.1"/>
</dbReference>
<organism evidence="2 3">
    <name type="scientific">Nocardioides pinisoli</name>
    <dbReference type="NCBI Taxonomy" id="2950279"/>
    <lineage>
        <taxon>Bacteria</taxon>
        <taxon>Bacillati</taxon>
        <taxon>Actinomycetota</taxon>
        <taxon>Actinomycetes</taxon>
        <taxon>Propionibacteriales</taxon>
        <taxon>Nocardioidaceae</taxon>
        <taxon>Nocardioides</taxon>
    </lineage>
</organism>
<feature type="compositionally biased region" description="Polar residues" evidence="1">
    <location>
        <begin position="103"/>
        <end position="114"/>
    </location>
</feature>